<dbReference type="GO" id="GO:0016810">
    <property type="term" value="F:hydrolase activity, acting on carbon-nitrogen (but not peptide) bonds"/>
    <property type="evidence" value="ECO:0007669"/>
    <property type="project" value="InterPro"/>
</dbReference>
<evidence type="ECO:0000256" key="1">
    <source>
        <dbReference type="SAM" id="SignalP"/>
    </source>
</evidence>
<dbReference type="InterPro" id="IPR002509">
    <property type="entry name" value="NODB_dom"/>
</dbReference>
<feature type="chain" id="PRO_5038335919" evidence="1">
    <location>
        <begin position="21"/>
        <end position="258"/>
    </location>
</feature>
<dbReference type="Gene3D" id="3.20.20.370">
    <property type="entry name" value="Glycoside hydrolase/deacetylase"/>
    <property type="match status" value="1"/>
</dbReference>
<dbReference type="Pfam" id="PF01522">
    <property type="entry name" value="Polysacc_deac_1"/>
    <property type="match status" value="1"/>
</dbReference>
<dbReference type="PANTHER" id="PTHR10587">
    <property type="entry name" value="GLYCOSYL TRANSFERASE-RELATED"/>
    <property type="match status" value="1"/>
</dbReference>
<proteinExistence type="predicted"/>
<reference evidence="3 4" key="1">
    <citation type="submission" date="2018-08" db="EMBL/GenBank/DDBJ databases">
        <title>Bacillus chawlae sp. nov., Bacillus glennii sp. nov., and Bacillus saganii sp. nov. Isolated from the Vehicle Assembly Building at Kennedy Space Center where the Viking Spacecraft were Assembled.</title>
        <authorList>
            <person name="Seuylemezian A."/>
            <person name="Vaishampayan P."/>
        </authorList>
    </citation>
    <scope>NUCLEOTIDE SEQUENCE [LARGE SCALE GENOMIC DNA]</scope>
    <source>
        <strain evidence="3 4">V44-8</strain>
    </source>
</reference>
<evidence type="ECO:0000313" key="4">
    <source>
        <dbReference type="Proteomes" id="UP000262939"/>
    </source>
</evidence>
<dbReference type="EMBL" id="QVTD01000003">
    <property type="protein sequence ID" value="RFU65392.1"/>
    <property type="molecule type" value="Genomic_DNA"/>
</dbReference>
<keyword evidence="4" id="KW-1185">Reference proteome</keyword>
<sequence length="258" mass="29153">MKVLFSFLLFFILVNDSAGAPMATSHTVQGTGRPIAVDLLPPGPINGKQQQRIAYLTFDDGPSTNTKAILDILDRYEIKATFFVMGHEEPYAMKGYKEIKNRGHVIALHCFSHDYSVIYRSKEGYFKDLNRLEVFLKKNFGITSNVVRFPGGSKNITTRQAATKHVVPDIINELTKRGYIYYDWTIDSRDGDSPYVSKQAIIQNVLKEAAHQQQAVILLHDINSMKNTVRALPDIIEGLKSQGFIFDIIDDYSPKVHL</sequence>
<dbReference type="Proteomes" id="UP000262939">
    <property type="component" value="Unassembled WGS sequence"/>
</dbReference>
<dbReference type="InterPro" id="IPR011330">
    <property type="entry name" value="Glyco_hydro/deAcase_b/a-brl"/>
</dbReference>
<evidence type="ECO:0000259" key="2">
    <source>
        <dbReference type="PROSITE" id="PS51677"/>
    </source>
</evidence>
<name>A0A372LHG1_9BACI</name>
<accession>A0A372LHG1</accession>
<dbReference type="PANTHER" id="PTHR10587:SF125">
    <property type="entry name" value="POLYSACCHARIDE DEACETYLASE YHEN-RELATED"/>
    <property type="match status" value="1"/>
</dbReference>
<dbReference type="SUPFAM" id="SSF88713">
    <property type="entry name" value="Glycoside hydrolase/deacetylase"/>
    <property type="match status" value="1"/>
</dbReference>
<dbReference type="GO" id="GO:0005975">
    <property type="term" value="P:carbohydrate metabolic process"/>
    <property type="evidence" value="ECO:0007669"/>
    <property type="project" value="InterPro"/>
</dbReference>
<dbReference type="AlphaFoldDB" id="A0A372LHG1"/>
<dbReference type="InterPro" id="IPR050248">
    <property type="entry name" value="Polysacc_deacetylase_ArnD"/>
</dbReference>
<keyword evidence="1" id="KW-0732">Signal</keyword>
<evidence type="ECO:0000313" key="3">
    <source>
        <dbReference type="EMBL" id="RFU65392.1"/>
    </source>
</evidence>
<dbReference type="PROSITE" id="PS51677">
    <property type="entry name" value="NODB"/>
    <property type="match status" value="1"/>
</dbReference>
<protein>
    <submittedName>
        <fullName evidence="3">Polysaccharide deacetylase</fullName>
    </submittedName>
</protein>
<dbReference type="OrthoDB" id="258610at2"/>
<feature type="signal peptide" evidence="1">
    <location>
        <begin position="1"/>
        <end position="20"/>
    </location>
</feature>
<organism evidence="3 4">
    <name type="scientific">Peribacillus glennii</name>
    <dbReference type="NCBI Taxonomy" id="2303991"/>
    <lineage>
        <taxon>Bacteria</taxon>
        <taxon>Bacillati</taxon>
        <taxon>Bacillota</taxon>
        <taxon>Bacilli</taxon>
        <taxon>Bacillales</taxon>
        <taxon>Bacillaceae</taxon>
        <taxon>Peribacillus</taxon>
    </lineage>
</organism>
<dbReference type="CDD" id="cd10944">
    <property type="entry name" value="CE4_SmPgdA_like"/>
    <property type="match status" value="1"/>
</dbReference>
<gene>
    <name evidence="3" type="ORF">D0466_05730</name>
</gene>
<comment type="caution">
    <text evidence="3">The sequence shown here is derived from an EMBL/GenBank/DDBJ whole genome shotgun (WGS) entry which is preliminary data.</text>
</comment>
<dbReference type="RefSeq" id="WP_117321567.1">
    <property type="nucleotide sequence ID" value="NZ_QVTD01000003.1"/>
</dbReference>
<feature type="domain" description="NodB homology" evidence="2">
    <location>
        <begin position="52"/>
        <end position="247"/>
    </location>
</feature>